<dbReference type="InterPro" id="IPR036812">
    <property type="entry name" value="NAD(P)_OxRdtase_dom_sf"/>
</dbReference>
<dbReference type="RefSeq" id="XP_024749432.1">
    <property type="nucleotide sequence ID" value="XM_024894174.1"/>
</dbReference>
<evidence type="ECO:0000259" key="2">
    <source>
        <dbReference type="Pfam" id="PF00248"/>
    </source>
</evidence>
<organism evidence="3 4">
    <name type="scientific">Trichoderma citrinoviride</name>
    <dbReference type="NCBI Taxonomy" id="58853"/>
    <lineage>
        <taxon>Eukaryota</taxon>
        <taxon>Fungi</taxon>
        <taxon>Dikarya</taxon>
        <taxon>Ascomycota</taxon>
        <taxon>Pezizomycotina</taxon>
        <taxon>Sordariomycetes</taxon>
        <taxon>Hypocreomycetidae</taxon>
        <taxon>Hypocreales</taxon>
        <taxon>Hypocreaceae</taxon>
        <taxon>Trichoderma</taxon>
    </lineage>
</organism>
<dbReference type="EMBL" id="KZ680213">
    <property type="protein sequence ID" value="PTB66112.1"/>
    <property type="molecule type" value="Genomic_DNA"/>
</dbReference>
<evidence type="ECO:0000313" key="3">
    <source>
        <dbReference type="EMBL" id="PTB66112.1"/>
    </source>
</evidence>
<dbReference type="GO" id="GO:0016491">
    <property type="term" value="F:oxidoreductase activity"/>
    <property type="evidence" value="ECO:0007669"/>
    <property type="project" value="UniProtKB-KW"/>
</dbReference>
<sequence length="326" mass="35509">MAAKSPVNIIAGAGNIGDSKIDKTVRYDTPNQVNAYLDAFYKRGYKQIDTARNYSTGAPGTSEPRLGAVEAGKRFIIDTKVKSREPGSHKRERVAEDINTSLKELKIDQINIVYLHQPDRATPFEETCEAIDKAYKEGKFKQFGLSNFTAGEVAQVIKICEGRGFVKPSVYQGQYNPLVRGGEKELFPLLRKNNMAFYAWSPAGGGFFAGNYKTGKEGGRFDKSTFLGGFYSALYLKPSIEAATENALAVATKHGISGHAAALRWTVYHSALDAKYGDSIIIGASTIDQLNSNLDIAEVGPLPDDAAEAFDALYMEAGADEIPYAF</sequence>
<keyword evidence="1" id="KW-0560">Oxidoreductase</keyword>
<dbReference type="PANTHER" id="PTHR43364:SF4">
    <property type="entry name" value="NAD(P)-LINKED OXIDOREDUCTASE SUPERFAMILY PROTEIN"/>
    <property type="match status" value="1"/>
</dbReference>
<dbReference type="GeneID" id="36602292"/>
<name>A0A2T4B9V6_9HYPO</name>
<dbReference type="InterPro" id="IPR020471">
    <property type="entry name" value="AKR"/>
</dbReference>
<dbReference type="InterPro" id="IPR023210">
    <property type="entry name" value="NADP_OxRdtase_dom"/>
</dbReference>
<dbReference type="Pfam" id="PF00248">
    <property type="entry name" value="Aldo_ket_red"/>
    <property type="match status" value="1"/>
</dbReference>
<dbReference type="Proteomes" id="UP000241546">
    <property type="component" value="Unassembled WGS sequence"/>
</dbReference>
<dbReference type="OrthoDB" id="48988at2759"/>
<dbReference type="SUPFAM" id="SSF51430">
    <property type="entry name" value="NAD(P)-linked oxidoreductase"/>
    <property type="match status" value="1"/>
</dbReference>
<dbReference type="PANTHER" id="PTHR43364">
    <property type="entry name" value="NADH-SPECIFIC METHYLGLYOXAL REDUCTASE-RELATED"/>
    <property type="match status" value="1"/>
</dbReference>
<keyword evidence="4" id="KW-1185">Reference proteome</keyword>
<dbReference type="Gene3D" id="3.20.20.100">
    <property type="entry name" value="NADP-dependent oxidoreductase domain"/>
    <property type="match status" value="1"/>
</dbReference>
<dbReference type="AlphaFoldDB" id="A0A2T4B9V6"/>
<feature type="domain" description="NADP-dependent oxidoreductase" evidence="2">
    <location>
        <begin position="9"/>
        <end position="314"/>
    </location>
</feature>
<proteinExistence type="predicted"/>
<gene>
    <name evidence="3" type="ORF">BBK36DRAFT_1159172</name>
</gene>
<evidence type="ECO:0000256" key="1">
    <source>
        <dbReference type="ARBA" id="ARBA00023002"/>
    </source>
</evidence>
<dbReference type="CDD" id="cd19075">
    <property type="entry name" value="AKR_AKR7A1-5"/>
    <property type="match status" value="1"/>
</dbReference>
<accession>A0A2T4B9V6</accession>
<dbReference type="InterPro" id="IPR050523">
    <property type="entry name" value="AKR_Detox_Biosynth"/>
</dbReference>
<evidence type="ECO:0000313" key="4">
    <source>
        <dbReference type="Proteomes" id="UP000241546"/>
    </source>
</evidence>
<protein>
    <submittedName>
        <fullName evidence="3">Aldo/keto reductase</fullName>
    </submittedName>
</protein>
<reference evidence="4" key="1">
    <citation type="submission" date="2016-07" db="EMBL/GenBank/DDBJ databases">
        <title>Multiple horizontal gene transfer events from other fungi enriched the ability of initially mycotrophic Trichoderma (Ascomycota) to feed on dead plant biomass.</title>
        <authorList>
            <consortium name="DOE Joint Genome Institute"/>
            <person name="Atanasova L."/>
            <person name="Chenthamara K."/>
            <person name="Zhang J."/>
            <person name="Grujic M."/>
            <person name="Henrissat B."/>
            <person name="Kuo A."/>
            <person name="Aerts A."/>
            <person name="Salamov A."/>
            <person name="Lipzen A."/>
            <person name="Labutti K."/>
            <person name="Barry K."/>
            <person name="Miao Y."/>
            <person name="Rahimi M.J."/>
            <person name="Shen Q."/>
            <person name="Grigoriev I.V."/>
            <person name="Kubicek C.P."/>
            <person name="Druzhinina I.S."/>
        </authorList>
    </citation>
    <scope>NUCLEOTIDE SEQUENCE [LARGE SCALE GENOMIC DNA]</scope>
    <source>
        <strain evidence="4">TUCIM 6016</strain>
    </source>
</reference>
<dbReference type="PRINTS" id="PR00069">
    <property type="entry name" value="ALDKETRDTASE"/>
</dbReference>